<evidence type="ECO:0000313" key="16">
    <source>
        <dbReference type="EMBL" id="SCV70506.1"/>
    </source>
</evidence>
<dbReference type="InterPro" id="IPR000719">
    <property type="entry name" value="Prot_kinase_dom"/>
</dbReference>
<keyword evidence="9 12" id="KW-0067">ATP-binding</keyword>
<keyword evidence="8" id="KW-0418">Kinase</keyword>
<dbReference type="GO" id="GO:0106310">
    <property type="term" value="F:protein serine kinase activity"/>
    <property type="evidence" value="ECO:0007669"/>
    <property type="project" value="RHEA"/>
</dbReference>
<keyword evidence="17" id="KW-1185">Reference proteome</keyword>
<feature type="region of interest" description="Disordered" evidence="13">
    <location>
        <begin position="391"/>
        <end position="448"/>
    </location>
</feature>
<evidence type="ECO:0000256" key="4">
    <source>
        <dbReference type="ARBA" id="ARBA00022490"/>
    </source>
</evidence>
<dbReference type="AlphaFoldDB" id="A0A238FHJ3"/>
<dbReference type="PROSITE" id="PS50011">
    <property type="entry name" value="PROTEIN_KINASE_DOM"/>
    <property type="match status" value="1"/>
</dbReference>
<feature type="compositionally biased region" description="Low complexity" evidence="13">
    <location>
        <begin position="139"/>
        <end position="151"/>
    </location>
</feature>
<evidence type="ECO:0000256" key="10">
    <source>
        <dbReference type="ARBA" id="ARBA00047899"/>
    </source>
</evidence>
<dbReference type="InterPro" id="IPR008271">
    <property type="entry name" value="Ser/Thr_kinase_AS"/>
</dbReference>
<evidence type="ECO:0000256" key="2">
    <source>
        <dbReference type="ARBA" id="ARBA00008874"/>
    </source>
</evidence>
<comment type="similarity">
    <text evidence="2">Belongs to the protein kinase superfamily. STE Ser/Thr protein kinase family. STE20 subfamily.</text>
</comment>
<dbReference type="STRING" id="269621.A0A238FHJ3"/>
<dbReference type="InterPro" id="IPR036936">
    <property type="entry name" value="CRIB_dom_sf"/>
</dbReference>
<feature type="domain" description="Protein kinase" evidence="14">
    <location>
        <begin position="804"/>
        <end position="1055"/>
    </location>
</feature>
<comment type="catalytic activity">
    <reaction evidence="10">
        <text>L-threonyl-[protein] + ATP = O-phospho-L-threonyl-[protein] + ADP + H(+)</text>
        <dbReference type="Rhea" id="RHEA:46608"/>
        <dbReference type="Rhea" id="RHEA-COMP:11060"/>
        <dbReference type="Rhea" id="RHEA-COMP:11605"/>
        <dbReference type="ChEBI" id="CHEBI:15378"/>
        <dbReference type="ChEBI" id="CHEBI:30013"/>
        <dbReference type="ChEBI" id="CHEBI:30616"/>
        <dbReference type="ChEBI" id="CHEBI:61977"/>
        <dbReference type="ChEBI" id="CHEBI:456216"/>
        <dbReference type="EC" id="2.7.11.1"/>
    </reaction>
</comment>
<dbReference type="Pfam" id="PF00786">
    <property type="entry name" value="PBD"/>
    <property type="match status" value="1"/>
</dbReference>
<name>A0A238FHJ3_9BASI</name>
<feature type="compositionally biased region" description="Polar residues" evidence="13">
    <location>
        <begin position="242"/>
        <end position="251"/>
    </location>
</feature>
<evidence type="ECO:0000256" key="3">
    <source>
        <dbReference type="ARBA" id="ARBA00012513"/>
    </source>
</evidence>
<dbReference type="InterPro" id="IPR000095">
    <property type="entry name" value="CRIB_dom"/>
</dbReference>
<dbReference type="SUPFAM" id="SSF56112">
    <property type="entry name" value="Protein kinase-like (PK-like)"/>
    <property type="match status" value="1"/>
</dbReference>
<feature type="compositionally biased region" description="Polar residues" evidence="13">
    <location>
        <begin position="168"/>
        <end position="177"/>
    </location>
</feature>
<reference evidence="17" key="1">
    <citation type="submission" date="2016-09" db="EMBL/GenBank/DDBJ databases">
        <authorList>
            <person name="Jeantristanb JTB J.-T."/>
            <person name="Ricardo R."/>
        </authorList>
    </citation>
    <scope>NUCLEOTIDE SEQUENCE [LARGE SCALE GENOMIC DNA]</scope>
</reference>
<dbReference type="GO" id="GO:0005524">
    <property type="term" value="F:ATP binding"/>
    <property type="evidence" value="ECO:0007669"/>
    <property type="project" value="UniProtKB-UniRule"/>
</dbReference>
<evidence type="ECO:0000313" key="17">
    <source>
        <dbReference type="Proteomes" id="UP000198372"/>
    </source>
</evidence>
<dbReference type="FunFam" id="3.30.200.20:FF:000385">
    <property type="entry name" value="Non-specific serine/threonine protein kinase"/>
    <property type="match status" value="1"/>
</dbReference>
<feature type="binding site" evidence="12">
    <location>
        <position position="833"/>
    </location>
    <ligand>
        <name>ATP</name>
        <dbReference type="ChEBI" id="CHEBI:30616"/>
    </ligand>
</feature>
<protein>
    <recommendedName>
        <fullName evidence="3">non-specific serine/threonine protein kinase</fullName>
        <ecNumber evidence="3">2.7.11.1</ecNumber>
    </recommendedName>
</protein>
<feature type="compositionally biased region" description="Pro residues" evidence="13">
    <location>
        <begin position="601"/>
        <end position="620"/>
    </location>
</feature>
<dbReference type="FunFam" id="1.10.510.10:FF:000011">
    <property type="entry name" value="Non-specific serine/threonine protein kinase"/>
    <property type="match status" value="1"/>
</dbReference>
<evidence type="ECO:0000256" key="9">
    <source>
        <dbReference type="ARBA" id="ARBA00022840"/>
    </source>
</evidence>
<dbReference type="GO" id="GO:0030447">
    <property type="term" value="P:filamentous growth"/>
    <property type="evidence" value="ECO:0007669"/>
    <property type="project" value="UniProtKB-ARBA"/>
</dbReference>
<feature type="domain" description="CRIB" evidence="15">
    <location>
        <begin position="498"/>
        <end position="511"/>
    </location>
</feature>
<evidence type="ECO:0000256" key="1">
    <source>
        <dbReference type="ARBA" id="ARBA00004496"/>
    </source>
</evidence>
<dbReference type="InterPro" id="IPR011009">
    <property type="entry name" value="Kinase-like_dom_sf"/>
</dbReference>
<dbReference type="Proteomes" id="UP000198372">
    <property type="component" value="Unassembled WGS sequence"/>
</dbReference>
<gene>
    <name evidence="16" type="ORF">BQ2448_1900</name>
</gene>
<dbReference type="EMBL" id="FMSP01000005">
    <property type="protein sequence ID" value="SCV70506.1"/>
    <property type="molecule type" value="Genomic_DNA"/>
</dbReference>
<dbReference type="Gene3D" id="3.30.200.20">
    <property type="entry name" value="Phosphorylase Kinase, domain 1"/>
    <property type="match status" value="1"/>
</dbReference>
<comment type="subcellular location">
    <subcellularLocation>
        <location evidence="1">Cytoplasm</location>
    </subcellularLocation>
</comment>
<keyword evidence="4" id="KW-0963">Cytoplasm</keyword>
<feature type="compositionally biased region" description="Low complexity" evidence="13">
    <location>
        <begin position="751"/>
        <end position="765"/>
    </location>
</feature>
<dbReference type="PROSITE" id="PS00108">
    <property type="entry name" value="PROTEIN_KINASE_ST"/>
    <property type="match status" value="1"/>
</dbReference>
<evidence type="ECO:0000256" key="8">
    <source>
        <dbReference type="ARBA" id="ARBA00022777"/>
    </source>
</evidence>
<feature type="region of interest" description="Disordered" evidence="13">
    <location>
        <begin position="138"/>
        <end position="337"/>
    </location>
</feature>
<dbReference type="OrthoDB" id="248923at2759"/>
<feature type="compositionally biased region" description="Polar residues" evidence="13">
    <location>
        <begin position="664"/>
        <end position="693"/>
    </location>
</feature>
<keyword evidence="7 12" id="KW-0547">Nucleotide-binding</keyword>
<feature type="compositionally biased region" description="Low complexity" evidence="13">
    <location>
        <begin position="580"/>
        <end position="590"/>
    </location>
</feature>
<dbReference type="SMART" id="SM00220">
    <property type="entry name" value="S_TKc"/>
    <property type="match status" value="1"/>
</dbReference>
<evidence type="ECO:0000259" key="15">
    <source>
        <dbReference type="PROSITE" id="PS50108"/>
    </source>
</evidence>
<dbReference type="PROSITE" id="PS00107">
    <property type="entry name" value="PROTEIN_KINASE_ATP"/>
    <property type="match status" value="1"/>
</dbReference>
<feature type="region of interest" description="Disordered" evidence="13">
    <location>
        <begin position="105"/>
        <end position="125"/>
    </location>
</feature>
<feature type="region of interest" description="Disordered" evidence="13">
    <location>
        <begin position="580"/>
        <end position="714"/>
    </location>
</feature>
<evidence type="ECO:0000256" key="12">
    <source>
        <dbReference type="PROSITE-ProRule" id="PRU10141"/>
    </source>
</evidence>
<dbReference type="InterPro" id="IPR051931">
    <property type="entry name" value="PAK3-like"/>
</dbReference>
<evidence type="ECO:0000256" key="7">
    <source>
        <dbReference type="ARBA" id="ARBA00022741"/>
    </source>
</evidence>
<dbReference type="PROSITE" id="PS50108">
    <property type="entry name" value="CRIB"/>
    <property type="match status" value="1"/>
</dbReference>
<feature type="compositionally biased region" description="Polar residues" evidence="13">
    <location>
        <begin position="394"/>
        <end position="406"/>
    </location>
</feature>
<dbReference type="Gene3D" id="3.90.810.10">
    <property type="entry name" value="CRIB domain"/>
    <property type="match status" value="1"/>
</dbReference>
<evidence type="ECO:0000259" key="14">
    <source>
        <dbReference type="PROSITE" id="PS50011"/>
    </source>
</evidence>
<sequence>MAQLKRPALAPSPVIDEDAAFSLPHLFDRTHHSCTPFHRGSQHRFRLLGTLSHLSRFRPTLTHSRSAGSDTGYSQLTELGARPISPRRHDSPSNAYQAGSPIHTQYASSAASQQAGPSAAPSRSFAVDAHVREASQNLAASGSSSYPAGSYVPKRQAPAPPGQMAYDSLSTSSQSKGNGHALGHSESNRTSWGGGAARSSYVPSSRPPHLSSSNGGGASPGSYQPSRPPPPPPTSQARTPPMQASTTFGNLSPSSSKPSTPTRQPSLGLPNQSTGGLGSAWEVVDGTPNFGPIRPSPLTASGPLRELSDALPSTSSGGYHGSASANSSNTSLNVHPQPALSINTQSQHSYAARQYHHNPSASLGGPAGYSLLTDPATAVAAGLAADVPAERWTGPSNSANSLSGRSGQPLPPRPDRIPDNEWDRGTSDSPTSARGEGQLAMSAKGEKSKKGGFGSFLGEFLQPRKQRGPAKRNPTLTFVVSKRHAADVFSNPSKKVEISTPYDPVHLTHVGYNPDIGEFTGLPKEWQQLLQDSGVSKEEQAAHPQAVANIVAFYQDVTKVADAPAGAEQDDVWNKMGHATASATAGPSTGNRQGQFEQPRAAPPPPPGFRKAPGPPPPPASNAFNGPGRPAPPPPKDRAVGRDPRTPTSPERYDYHTPIPDWSKPSSDVTTAGTVSIPNKTLNRSPSQRTATSPGPLPPKSVQPSQASAAASRADGLIRQAAAAAAASAAASSSGATSSTPHRAPPQIPDAAAATSPTSTTALPAGGEVVKPTPRRREQRKKDAGDLMERLKAICTDADPTKLYRNLVKIGQGASGGVYTAYQVGTNLSVAIKQMNLEKQPKQDLIINEILVMKESAHRNIVNYIDSFLLKGDLWVVMEYMEGGSLTDVVTCNIMSEGQIAAVSREVLDGLQHLHEHGVIHRDIKSDNVLLSLQGEIKLTDFGFCAQIQGEHAKRTTMVGTPYWMAPEVVTRKEYGPKVDIWSLGIMAIEMVDGEPPYLNEPQLRALYLIATNGSPTINNPEQLSDVFRDFLKQALEVNTEKRPTAAQLLLHPFFKKAQPLKTLAPLIAAARQAAKSTK</sequence>
<dbReference type="PANTHER" id="PTHR45832:SF22">
    <property type="entry name" value="SERINE_THREONINE-PROTEIN KINASE SAMKA-RELATED"/>
    <property type="match status" value="1"/>
</dbReference>
<keyword evidence="6" id="KW-0808">Transferase</keyword>
<evidence type="ECO:0000256" key="11">
    <source>
        <dbReference type="ARBA" id="ARBA00048679"/>
    </source>
</evidence>
<dbReference type="CDD" id="cd06614">
    <property type="entry name" value="STKc_PAK"/>
    <property type="match status" value="1"/>
</dbReference>
<dbReference type="GO" id="GO:0005737">
    <property type="term" value="C:cytoplasm"/>
    <property type="evidence" value="ECO:0007669"/>
    <property type="project" value="UniProtKB-SubCell"/>
</dbReference>
<dbReference type="InterPro" id="IPR033923">
    <property type="entry name" value="PAK_BD"/>
</dbReference>
<dbReference type="InterPro" id="IPR017441">
    <property type="entry name" value="Protein_kinase_ATP_BS"/>
</dbReference>
<evidence type="ECO:0000256" key="5">
    <source>
        <dbReference type="ARBA" id="ARBA00022527"/>
    </source>
</evidence>
<feature type="compositionally biased region" description="Low complexity" evidence="13">
    <location>
        <begin position="705"/>
        <end position="714"/>
    </location>
</feature>
<dbReference type="EC" id="2.7.11.1" evidence="3"/>
<evidence type="ECO:0000256" key="13">
    <source>
        <dbReference type="SAM" id="MobiDB-lite"/>
    </source>
</evidence>
<feature type="region of interest" description="Disordered" evidence="13">
    <location>
        <begin position="733"/>
        <end position="785"/>
    </location>
</feature>
<dbReference type="Pfam" id="PF00069">
    <property type="entry name" value="Pkinase"/>
    <property type="match status" value="1"/>
</dbReference>
<proteinExistence type="inferred from homology"/>
<accession>A0A238FHJ3</accession>
<feature type="compositionally biased region" description="Basic and acidic residues" evidence="13">
    <location>
        <begin position="413"/>
        <end position="426"/>
    </location>
</feature>
<feature type="compositionally biased region" description="Basic and acidic residues" evidence="13">
    <location>
        <begin position="635"/>
        <end position="655"/>
    </location>
</feature>
<dbReference type="Gene3D" id="1.10.510.10">
    <property type="entry name" value="Transferase(Phosphotransferase) domain 1"/>
    <property type="match status" value="1"/>
</dbReference>
<feature type="compositionally biased region" description="Low complexity" evidence="13">
    <location>
        <begin position="322"/>
        <end position="331"/>
    </location>
</feature>
<keyword evidence="5" id="KW-0723">Serine/threonine-protein kinase</keyword>
<organism evidence="16 17">
    <name type="scientific">Microbotryum intermedium</name>
    <dbReference type="NCBI Taxonomy" id="269621"/>
    <lineage>
        <taxon>Eukaryota</taxon>
        <taxon>Fungi</taxon>
        <taxon>Dikarya</taxon>
        <taxon>Basidiomycota</taxon>
        <taxon>Pucciniomycotina</taxon>
        <taxon>Microbotryomycetes</taxon>
        <taxon>Microbotryales</taxon>
        <taxon>Microbotryaceae</taxon>
        <taxon>Microbotryum</taxon>
    </lineage>
</organism>
<feature type="compositionally biased region" description="Low complexity" evidence="13">
    <location>
        <begin position="107"/>
        <end position="124"/>
    </location>
</feature>
<dbReference type="GO" id="GO:0004674">
    <property type="term" value="F:protein serine/threonine kinase activity"/>
    <property type="evidence" value="ECO:0007669"/>
    <property type="project" value="UniProtKB-KW"/>
</dbReference>
<feature type="compositionally biased region" description="Low complexity" evidence="13">
    <location>
        <begin position="252"/>
        <end position="266"/>
    </location>
</feature>
<dbReference type="CDD" id="cd01093">
    <property type="entry name" value="CRIB_PAK_like"/>
    <property type="match status" value="1"/>
</dbReference>
<dbReference type="SMART" id="SM00285">
    <property type="entry name" value="PBD"/>
    <property type="match status" value="1"/>
</dbReference>
<evidence type="ECO:0000256" key="6">
    <source>
        <dbReference type="ARBA" id="ARBA00022679"/>
    </source>
</evidence>
<comment type="catalytic activity">
    <reaction evidence="11">
        <text>L-seryl-[protein] + ATP = O-phospho-L-seryl-[protein] + ADP + H(+)</text>
        <dbReference type="Rhea" id="RHEA:17989"/>
        <dbReference type="Rhea" id="RHEA-COMP:9863"/>
        <dbReference type="Rhea" id="RHEA-COMP:11604"/>
        <dbReference type="ChEBI" id="CHEBI:15378"/>
        <dbReference type="ChEBI" id="CHEBI:29999"/>
        <dbReference type="ChEBI" id="CHEBI:30616"/>
        <dbReference type="ChEBI" id="CHEBI:83421"/>
        <dbReference type="ChEBI" id="CHEBI:456216"/>
        <dbReference type="EC" id="2.7.11.1"/>
    </reaction>
</comment>
<dbReference type="PANTHER" id="PTHR45832">
    <property type="entry name" value="SERINE/THREONINE-PROTEIN KINASE SAMKA-RELATED-RELATED"/>
    <property type="match status" value="1"/>
</dbReference>